<gene>
    <name evidence="1" type="ORF">QTN47_27275</name>
</gene>
<evidence type="ECO:0000313" key="1">
    <source>
        <dbReference type="EMBL" id="MEX6691241.1"/>
    </source>
</evidence>
<organism evidence="1 2">
    <name type="scientific">Danxiaibacter flavus</name>
    <dbReference type="NCBI Taxonomy" id="3049108"/>
    <lineage>
        <taxon>Bacteria</taxon>
        <taxon>Pseudomonadati</taxon>
        <taxon>Bacteroidota</taxon>
        <taxon>Chitinophagia</taxon>
        <taxon>Chitinophagales</taxon>
        <taxon>Chitinophagaceae</taxon>
        <taxon>Danxiaibacter</taxon>
    </lineage>
</organism>
<sequence>MIEKMPYNHQIVTLDIQKSKVDHAVLLVSFGNYPIFDEKNEPISEAAFRIRPKHGYNPGVEIFNNAQDINFLREVAKHLEKLLDDGIITY</sequence>
<comment type="caution">
    <text evidence="1">The sequence shown here is derived from an EMBL/GenBank/DDBJ whole genome shotgun (WGS) entry which is preliminary data.</text>
</comment>
<accession>A0ABV3ZMX8</accession>
<evidence type="ECO:0000313" key="2">
    <source>
        <dbReference type="Proteomes" id="UP001560573"/>
    </source>
</evidence>
<reference evidence="1 2" key="1">
    <citation type="submission" date="2023-07" db="EMBL/GenBank/DDBJ databases">
        <authorList>
            <person name="Lian W.-H."/>
        </authorList>
    </citation>
    <scope>NUCLEOTIDE SEQUENCE [LARGE SCALE GENOMIC DNA]</scope>
    <source>
        <strain evidence="1 2">SYSU DXS3180</strain>
    </source>
</reference>
<name>A0ABV3ZMX8_9BACT</name>
<dbReference type="Proteomes" id="UP001560573">
    <property type="component" value="Unassembled WGS sequence"/>
</dbReference>
<dbReference type="RefSeq" id="WP_369332657.1">
    <property type="nucleotide sequence ID" value="NZ_JAULBC010000015.1"/>
</dbReference>
<dbReference type="EMBL" id="JAULBC010000015">
    <property type="protein sequence ID" value="MEX6691241.1"/>
    <property type="molecule type" value="Genomic_DNA"/>
</dbReference>
<keyword evidence="2" id="KW-1185">Reference proteome</keyword>
<proteinExistence type="predicted"/>
<protein>
    <submittedName>
        <fullName evidence="1">Uncharacterized protein</fullName>
    </submittedName>
</protein>